<dbReference type="SUPFAM" id="SSF50129">
    <property type="entry name" value="GroES-like"/>
    <property type="match status" value="1"/>
</dbReference>
<accession>A0ABP9RET1</accession>
<reference evidence="5" key="1">
    <citation type="journal article" date="2019" name="Int. J. Syst. Evol. Microbiol.">
        <title>The Global Catalogue of Microorganisms (GCM) 10K type strain sequencing project: providing services to taxonomists for standard genome sequencing and annotation.</title>
        <authorList>
            <consortium name="The Broad Institute Genomics Platform"/>
            <consortium name="The Broad Institute Genome Sequencing Center for Infectious Disease"/>
            <person name="Wu L."/>
            <person name="Ma J."/>
        </authorList>
    </citation>
    <scope>NUCLEOTIDE SEQUENCE [LARGE SCALE GENOMIC DNA]</scope>
    <source>
        <strain evidence="5">JCM 18303</strain>
    </source>
</reference>
<keyword evidence="1" id="KW-0521">NADP</keyword>
<evidence type="ECO:0000259" key="3">
    <source>
        <dbReference type="SMART" id="SM00829"/>
    </source>
</evidence>
<feature type="domain" description="Enoyl reductase (ER)" evidence="3">
    <location>
        <begin position="11"/>
        <end position="328"/>
    </location>
</feature>
<dbReference type="Gene3D" id="3.90.180.10">
    <property type="entry name" value="Medium-chain alcohol dehydrogenases, catalytic domain"/>
    <property type="match status" value="1"/>
</dbReference>
<sequence>MAKTVRFHELGEPEVLRLDEVDPGEPGPGEVLLRVDAIGVNRAEVLFRRGQYIEPARRLPSGLGAEASGVVEAVGPGVTEYSPGQAVSVLPAFSQNDYPMYAERALAPVSALLPRPDGLDAVAGAAVWMPYLTAYGAMVEVAGVRPGDVVVLNAASSSVGLAAVHTANRLGATPVAITRTRAKRERLLAEGAAEVIVAAEQDVPARVLAVTGGRGAELVLDAVAGSGVLELARVIAPGGTLLLWGAQSGEPTPYPGFDLGMPALNMRSYTVHEITRDAVRLRRASAFVTSGLRTGAFRPVVDRLFPLERIVDAHRHMESNTQVGKIVVTVGHD</sequence>
<dbReference type="SMART" id="SM00829">
    <property type="entry name" value="PKS_ER"/>
    <property type="match status" value="1"/>
</dbReference>
<dbReference type="InterPro" id="IPR013154">
    <property type="entry name" value="ADH-like_N"/>
</dbReference>
<dbReference type="PANTHER" id="PTHR48106">
    <property type="entry name" value="QUINONE OXIDOREDUCTASE PIG3-RELATED"/>
    <property type="match status" value="1"/>
</dbReference>
<gene>
    <name evidence="4" type="ORF">GCM10023321_83240</name>
</gene>
<dbReference type="InterPro" id="IPR011032">
    <property type="entry name" value="GroES-like_sf"/>
</dbReference>
<evidence type="ECO:0000313" key="4">
    <source>
        <dbReference type="EMBL" id="GAA5175996.1"/>
    </source>
</evidence>
<name>A0ABP9RET1_9PSEU</name>
<keyword evidence="2" id="KW-0560">Oxidoreductase</keyword>
<comment type="caution">
    <text evidence="4">The sequence shown here is derived from an EMBL/GenBank/DDBJ whole genome shotgun (WGS) entry which is preliminary data.</text>
</comment>
<dbReference type="CDD" id="cd08268">
    <property type="entry name" value="MDR2"/>
    <property type="match status" value="1"/>
</dbReference>
<evidence type="ECO:0000256" key="2">
    <source>
        <dbReference type="ARBA" id="ARBA00023002"/>
    </source>
</evidence>
<protein>
    <submittedName>
        <fullName evidence="4">Zinc-dependent alcohol dehydrogenase family protein</fullName>
    </submittedName>
</protein>
<dbReference type="EMBL" id="BAABJP010000068">
    <property type="protein sequence ID" value="GAA5175996.1"/>
    <property type="molecule type" value="Genomic_DNA"/>
</dbReference>
<evidence type="ECO:0000313" key="5">
    <source>
        <dbReference type="Proteomes" id="UP001428817"/>
    </source>
</evidence>
<dbReference type="InterPro" id="IPR020843">
    <property type="entry name" value="ER"/>
</dbReference>
<dbReference type="PANTHER" id="PTHR48106:SF18">
    <property type="entry name" value="QUINONE OXIDOREDUCTASE PIG3"/>
    <property type="match status" value="1"/>
</dbReference>
<dbReference type="Pfam" id="PF13602">
    <property type="entry name" value="ADH_zinc_N_2"/>
    <property type="match status" value="1"/>
</dbReference>
<dbReference type="SUPFAM" id="SSF51735">
    <property type="entry name" value="NAD(P)-binding Rossmann-fold domains"/>
    <property type="match status" value="1"/>
</dbReference>
<organism evidence="4 5">
    <name type="scientific">Pseudonocardia eucalypti</name>
    <dbReference type="NCBI Taxonomy" id="648755"/>
    <lineage>
        <taxon>Bacteria</taxon>
        <taxon>Bacillati</taxon>
        <taxon>Actinomycetota</taxon>
        <taxon>Actinomycetes</taxon>
        <taxon>Pseudonocardiales</taxon>
        <taxon>Pseudonocardiaceae</taxon>
        <taxon>Pseudonocardia</taxon>
    </lineage>
</organism>
<dbReference type="Proteomes" id="UP001428817">
    <property type="component" value="Unassembled WGS sequence"/>
</dbReference>
<dbReference type="Pfam" id="PF08240">
    <property type="entry name" value="ADH_N"/>
    <property type="match status" value="1"/>
</dbReference>
<dbReference type="RefSeq" id="WP_185065644.1">
    <property type="nucleotide sequence ID" value="NZ_BAABJP010000068.1"/>
</dbReference>
<keyword evidence="5" id="KW-1185">Reference proteome</keyword>
<proteinExistence type="predicted"/>
<dbReference type="Gene3D" id="3.40.50.720">
    <property type="entry name" value="NAD(P)-binding Rossmann-like Domain"/>
    <property type="match status" value="1"/>
</dbReference>
<dbReference type="InterPro" id="IPR036291">
    <property type="entry name" value="NAD(P)-bd_dom_sf"/>
</dbReference>
<evidence type="ECO:0000256" key="1">
    <source>
        <dbReference type="ARBA" id="ARBA00022857"/>
    </source>
</evidence>